<dbReference type="InterPro" id="IPR038063">
    <property type="entry name" value="Transpep_catalytic_dom"/>
</dbReference>
<dbReference type="PANTHER" id="PTHR36699">
    <property type="entry name" value="LD-TRANSPEPTIDASE"/>
    <property type="match status" value="1"/>
</dbReference>
<dbReference type="GO" id="GO:0008360">
    <property type="term" value="P:regulation of cell shape"/>
    <property type="evidence" value="ECO:0007669"/>
    <property type="project" value="UniProtKB-UniRule"/>
</dbReference>
<keyword evidence="5 7" id="KW-0573">Peptidoglycan synthesis</keyword>
<evidence type="ECO:0000259" key="8">
    <source>
        <dbReference type="PROSITE" id="PS52029"/>
    </source>
</evidence>
<proteinExistence type="inferred from homology"/>
<dbReference type="PROSITE" id="PS52029">
    <property type="entry name" value="LD_TPASE"/>
    <property type="match status" value="1"/>
</dbReference>
<comment type="pathway">
    <text evidence="1 7">Cell wall biogenesis; peptidoglycan biosynthesis.</text>
</comment>
<dbReference type="Proteomes" id="UP000683507">
    <property type="component" value="Chromosome"/>
</dbReference>
<sequence length="199" mass="22899">MQFTFGILVTLLSLACSDHRDMQTESAFLDNMARDTYDETPLADILESNAIQTEEIEVLIDKSDYKLSIIHADTVVKWYPVVLGYNAVGDKMQEGDYKTPEGVFGIRDKYPHKHWKFFIWIDYPNEESWKRFNQRKADGTISKDAKIGGEIGIHGTPEGGDYLIEEGQNWTFGCISLKRDHVAEIYPFMHKEVQITIQK</sequence>
<accession>A0A916JMS8</accession>
<dbReference type="EMBL" id="OU015584">
    <property type="protein sequence ID" value="CAG5079835.1"/>
    <property type="molecule type" value="Genomic_DNA"/>
</dbReference>
<evidence type="ECO:0000256" key="6">
    <source>
        <dbReference type="ARBA" id="ARBA00023316"/>
    </source>
</evidence>
<keyword evidence="4 7" id="KW-0133">Cell shape</keyword>
<feature type="domain" description="L,D-TPase catalytic" evidence="8">
    <location>
        <begin position="56"/>
        <end position="198"/>
    </location>
</feature>
<dbReference type="CDD" id="cd16913">
    <property type="entry name" value="YkuD_like"/>
    <property type="match status" value="1"/>
</dbReference>
<dbReference type="AlphaFoldDB" id="A0A916JMS8"/>
<keyword evidence="10" id="KW-1185">Reference proteome</keyword>
<evidence type="ECO:0000256" key="4">
    <source>
        <dbReference type="ARBA" id="ARBA00022960"/>
    </source>
</evidence>
<dbReference type="PANTHER" id="PTHR36699:SF1">
    <property type="entry name" value="L,D-TRANSPEPTIDASE YAFK-RELATED"/>
    <property type="match status" value="1"/>
</dbReference>
<keyword evidence="3" id="KW-0808">Transferase</keyword>
<comment type="similarity">
    <text evidence="2">Belongs to the YkuD family.</text>
</comment>
<evidence type="ECO:0000256" key="7">
    <source>
        <dbReference type="PROSITE-ProRule" id="PRU01373"/>
    </source>
</evidence>
<evidence type="ECO:0000256" key="1">
    <source>
        <dbReference type="ARBA" id="ARBA00004752"/>
    </source>
</evidence>
<evidence type="ECO:0000313" key="9">
    <source>
        <dbReference type="EMBL" id="CAG5079835.1"/>
    </source>
</evidence>
<gene>
    <name evidence="9" type="ORF">CRYO30217_01090</name>
</gene>
<dbReference type="GO" id="GO:0004180">
    <property type="term" value="F:carboxypeptidase activity"/>
    <property type="evidence" value="ECO:0007669"/>
    <property type="project" value="UniProtKB-ARBA"/>
</dbReference>
<feature type="active site" description="Nucleophile" evidence="7">
    <location>
        <position position="174"/>
    </location>
</feature>
<keyword evidence="6 7" id="KW-0961">Cell wall biogenesis/degradation</keyword>
<reference evidence="9" key="1">
    <citation type="submission" date="2021-04" db="EMBL/GenBank/DDBJ databases">
        <authorList>
            <person name="Rodrigo-Torres L."/>
            <person name="Arahal R. D."/>
            <person name="Lucena T."/>
        </authorList>
    </citation>
    <scope>NUCLEOTIDE SEQUENCE</scope>
    <source>
        <strain evidence="9">AS29M-1</strain>
    </source>
</reference>
<dbReference type="Pfam" id="PF03734">
    <property type="entry name" value="YkuD"/>
    <property type="match status" value="1"/>
</dbReference>
<dbReference type="SUPFAM" id="SSF141523">
    <property type="entry name" value="L,D-transpeptidase catalytic domain-like"/>
    <property type="match status" value="1"/>
</dbReference>
<protein>
    <recommendedName>
        <fullName evidence="8">L,D-TPase catalytic domain-containing protein</fullName>
    </recommendedName>
</protein>
<dbReference type="InterPro" id="IPR005490">
    <property type="entry name" value="LD_TPept_cat_dom"/>
</dbReference>
<dbReference type="KEGG" id="ptan:CRYO30217_01090"/>
<evidence type="ECO:0000313" key="10">
    <source>
        <dbReference type="Proteomes" id="UP000683507"/>
    </source>
</evidence>
<name>A0A916JMS8_9FLAO</name>
<dbReference type="GO" id="GO:0071555">
    <property type="term" value="P:cell wall organization"/>
    <property type="evidence" value="ECO:0007669"/>
    <property type="project" value="UniProtKB-UniRule"/>
</dbReference>
<organism evidence="9 10">
    <name type="scientific">Parvicella tangerina</name>
    <dbReference type="NCBI Taxonomy" id="2829795"/>
    <lineage>
        <taxon>Bacteria</taxon>
        <taxon>Pseudomonadati</taxon>
        <taxon>Bacteroidota</taxon>
        <taxon>Flavobacteriia</taxon>
        <taxon>Flavobacteriales</taxon>
        <taxon>Parvicellaceae</taxon>
        <taxon>Parvicella</taxon>
    </lineage>
</organism>
<evidence type="ECO:0000256" key="3">
    <source>
        <dbReference type="ARBA" id="ARBA00022679"/>
    </source>
</evidence>
<dbReference type="GO" id="GO:0009252">
    <property type="term" value="P:peptidoglycan biosynthetic process"/>
    <property type="evidence" value="ECO:0007669"/>
    <property type="project" value="UniProtKB-KW"/>
</dbReference>
<evidence type="ECO:0000256" key="2">
    <source>
        <dbReference type="ARBA" id="ARBA00005992"/>
    </source>
</evidence>
<evidence type="ECO:0000256" key="5">
    <source>
        <dbReference type="ARBA" id="ARBA00022984"/>
    </source>
</evidence>
<dbReference type="GO" id="GO:0016740">
    <property type="term" value="F:transferase activity"/>
    <property type="evidence" value="ECO:0007669"/>
    <property type="project" value="UniProtKB-KW"/>
</dbReference>
<feature type="active site" description="Proton donor/acceptor" evidence="7">
    <location>
        <position position="154"/>
    </location>
</feature>
<dbReference type="Gene3D" id="2.40.440.10">
    <property type="entry name" value="L,D-transpeptidase catalytic domain-like"/>
    <property type="match status" value="1"/>
</dbReference>